<dbReference type="Pfam" id="PF06580">
    <property type="entry name" value="His_kinase"/>
    <property type="match status" value="1"/>
</dbReference>
<sequence>MNITDKKRNLFFWILQFAGWGFINFLSLLLLKNVDVKFVTYSILFGLLISISVTSIFRWYLKRSIDFESFKPKDFIKIGVSFILTCFIFGSLNYLFGYIYIKYGPSLSEEHIKMFKIYDGFWVQAINSLFLVGAWTVTYFVIKLLLKLNSNRIERLELNTNLKQAQLNTLKGQINPHFMFNSLNNIRGLMLEDVDKSREMLTKLSEMLRYSLTKNNNNAIALEEELEMVDNYINLSKIQFENRLEFAKEVQKDCLQVQIPPMIIQLLVENAAKHGISNLKDGGKINLKVDKDDTELQIQVSNTGKLYISKDSTQLGLKNIRQRLKLLYGDSAQFKLEEIANEVVANIKIPLL</sequence>
<proteinExistence type="predicted"/>
<feature type="transmembrane region" description="Helical" evidence="1">
    <location>
        <begin position="121"/>
        <end position="146"/>
    </location>
</feature>
<evidence type="ECO:0000313" key="3">
    <source>
        <dbReference type="EMBL" id="MDT0607909.1"/>
    </source>
</evidence>
<feature type="transmembrane region" description="Helical" evidence="1">
    <location>
        <begin position="82"/>
        <end position="101"/>
    </location>
</feature>
<dbReference type="Proteomes" id="UP001255246">
    <property type="component" value="Unassembled WGS sequence"/>
</dbReference>
<evidence type="ECO:0000313" key="4">
    <source>
        <dbReference type="Proteomes" id="UP001255246"/>
    </source>
</evidence>
<dbReference type="InterPro" id="IPR036890">
    <property type="entry name" value="HATPase_C_sf"/>
</dbReference>
<dbReference type="PANTHER" id="PTHR34220">
    <property type="entry name" value="SENSOR HISTIDINE KINASE YPDA"/>
    <property type="match status" value="1"/>
</dbReference>
<feature type="transmembrane region" description="Helical" evidence="1">
    <location>
        <begin position="38"/>
        <end position="61"/>
    </location>
</feature>
<accession>A0ABU3ACK0</accession>
<dbReference type="RefSeq" id="WP_311352124.1">
    <property type="nucleotide sequence ID" value="NZ_JAVRHR010000003.1"/>
</dbReference>
<dbReference type="InterPro" id="IPR010559">
    <property type="entry name" value="Sig_transdc_His_kin_internal"/>
</dbReference>
<keyword evidence="4" id="KW-1185">Reference proteome</keyword>
<dbReference type="GO" id="GO:0016301">
    <property type="term" value="F:kinase activity"/>
    <property type="evidence" value="ECO:0007669"/>
    <property type="project" value="UniProtKB-KW"/>
</dbReference>
<evidence type="ECO:0000256" key="1">
    <source>
        <dbReference type="SAM" id="Phobius"/>
    </source>
</evidence>
<keyword evidence="3" id="KW-0418">Kinase</keyword>
<keyword evidence="1" id="KW-0472">Membrane</keyword>
<protein>
    <submittedName>
        <fullName evidence="3">Histidine kinase</fullName>
    </submittedName>
</protein>
<dbReference type="Gene3D" id="3.30.565.10">
    <property type="entry name" value="Histidine kinase-like ATPase, C-terminal domain"/>
    <property type="match status" value="1"/>
</dbReference>
<feature type="domain" description="Signal transduction histidine kinase internal region" evidence="2">
    <location>
        <begin position="165"/>
        <end position="244"/>
    </location>
</feature>
<keyword evidence="3" id="KW-0808">Transferase</keyword>
<feature type="transmembrane region" description="Helical" evidence="1">
    <location>
        <begin position="12"/>
        <end position="32"/>
    </location>
</feature>
<dbReference type="InterPro" id="IPR050640">
    <property type="entry name" value="Bact_2-comp_sensor_kinase"/>
</dbReference>
<evidence type="ECO:0000259" key="2">
    <source>
        <dbReference type="Pfam" id="PF06580"/>
    </source>
</evidence>
<keyword evidence="1" id="KW-0812">Transmembrane</keyword>
<dbReference type="EMBL" id="JAVRHR010000003">
    <property type="protein sequence ID" value="MDT0607909.1"/>
    <property type="molecule type" value="Genomic_DNA"/>
</dbReference>
<name>A0ABU3ACK0_9FLAO</name>
<dbReference type="SUPFAM" id="SSF55874">
    <property type="entry name" value="ATPase domain of HSP90 chaperone/DNA topoisomerase II/histidine kinase"/>
    <property type="match status" value="1"/>
</dbReference>
<gene>
    <name evidence="3" type="ORF">RM706_12755</name>
</gene>
<reference evidence="3 4" key="1">
    <citation type="submission" date="2023-09" db="EMBL/GenBank/DDBJ databases">
        <authorList>
            <person name="Rey-Velasco X."/>
        </authorList>
    </citation>
    <scope>NUCLEOTIDE SEQUENCE [LARGE SCALE GENOMIC DNA]</scope>
    <source>
        <strain evidence="3 4">F388</strain>
    </source>
</reference>
<keyword evidence="1" id="KW-1133">Transmembrane helix</keyword>
<organism evidence="3 4">
    <name type="scientific">Croceitalea rosinachiae</name>
    <dbReference type="NCBI Taxonomy" id="3075596"/>
    <lineage>
        <taxon>Bacteria</taxon>
        <taxon>Pseudomonadati</taxon>
        <taxon>Bacteroidota</taxon>
        <taxon>Flavobacteriia</taxon>
        <taxon>Flavobacteriales</taxon>
        <taxon>Flavobacteriaceae</taxon>
        <taxon>Croceitalea</taxon>
    </lineage>
</organism>
<dbReference type="PANTHER" id="PTHR34220:SF7">
    <property type="entry name" value="SENSOR HISTIDINE KINASE YPDA"/>
    <property type="match status" value="1"/>
</dbReference>
<comment type="caution">
    <text evidence="3">The sequence shown here is derived from an EMBL/GenBank/DDBJ whole genome shotgun (WGS) entry which is preliminary data.</text>
</comment>